<accession>A0A2L2SSE0</accession>
<protein>
    <recommendedName>
        <fullName evidence="1">DUF7136 domain-containing protein</fullName>
    </recommendedName>
</protein>
<dbReference type="AlphaFoldDB" id="A0A2L2SSE0"/>
<evidence type="ECO:0000313" key="2">
    <source>
        <dbReference type="EMBL" id="CEI60022.1"/>
    </source>
</evidence>
<evidence type="ECO:0000313" key="3">
    <source>
        <dbReference type="Proteomes" id="UP000245910"/>
    </source>
</evidence>
<dbReference type="Pfam" id="PF23584">
    <property type="entry name" value="DUF7136"/>
    <property type="match status" value="1"/>
</dbReference>
<evidence type="ECO:0000259" key="1">
    <source>
        <dbReference type="Pfam" id="PF23584"/>
    </source>
</evidence>
<sequence length="251" mass="27096">MACWFLPLSKGAAREQTMNNSALAIDLEVWAYSNDSNPIHSRLRKTSLVNDSSSNTYIEFNNHEYPFNTKGTWSVSLIVHWAYCYVQPASGALDESVTTKRDNTFVTEVVFTTKGPLKQVSVGAATSNKTCPSPAGLTINAANITEVITENGFESHTCALVDLPLESDGYGFGSLPVDQDRCAITLEPAAASSINAILTSSYCGQYGDDPKRVDCDSWRDSPDSTGLRLVAGGVTCSAFVLGVITYIHTLM</sequence>
<feature type="domain" description="DUF7136" evidence="1">
    <location>
        <begin position="22"/>
        <end position="205"/>
    </location>
</feature>
<keyword evidence="3" id="KW-1185">Reference proteome</keyword>
<dbReference type="EMBL" id="LN649230">
    <property type="protein sequence ID" value="CEI60022.1"/>
    <property type="molecule type" value="Genomic_DNA"/>
</dbReference>
<dbReference type="InterPro" id="IPR055560">
    <property type="entry name" value="DUF7136"/>
</dbReference>
<reference evidence="3" key="1">
    <citation type="submission" date="2014-10" db="EMBL/GenBank/DDBJ databases">
        <authorList>
            <person name="King R."/>
        </authorList>
    </citation>
    <scope>NUCLEOTIDE SEQUENCE [LARGE SCALE GENOMIC DNA]</scope>
    <source>
        <strain evidence="3">A3/5</strain>
    </source>
</reference>
<proteinExistence type="predicted"/>
<dbReference type="Proteomes" id="UP000245910">
    <property type="component" value="Chromosome II"/>
</dbReference>
<organism evidence="2 3">
    <name type="scientific">Fusarium venenatum</name>
    <dbReference type="NCBI Taxonomy" id="56646"/>
    <lineage>
        <taxon>Eukaryota</taxon>
        <taxon>Fungi</taxon>
        <taxon>Dikarya</taxon>
        <taxon>Ascomycota</taxon>
        <taxon>Pezizomycotina</taxon>
        <taxon>Sordariomycetes</taxon>
        <taxon>Hypocreomycetidae</taxon>
        <taxon>Hypocreales</taxon>
        <taxon>Nectriaceae</taxon>
        <taxon>Fusarium</taxon>
    </lineage>
</organism>
<name>A0A2L2SSE0_9HYPO</name>